<feature type="compositionally biased region" description="Basic and acidic residues" evidence="2">
    <location>
        <begin position="14"/>
        <end position="28"/>
    </location>
</feature>
<keyword evidence="6" id="KW-1185">Reference proteome</keyword>
<evidence type="ECO:0000313" key="5">
    <source>
        <dbReference type="EMBL" id="KAK5991992.1"/>
    </source>
</evidence>
<feature type="region of interest" description="Disordered" evidence="2">
    <location>
        <begin position="1"/>
        <end position="34"/>
    </location>
</feature>
<comment type="caution">
    <text evidence="5">The sequence shown here is derived from an EMBL/GenBank/DDBJ whole genome shotgun (WGS) entry which is preliminary data.</text>
</comment>
<dbReference type="InterPro" id="IPR027417">
    <property type="entry name" value="P-loop_NTPase"/>
</dbReference>
<dbReference type="InterPro" id="IPR053137">
    <property type="entry name" value="NLR-like"/>
</dbReference>
<feature type="domain" description="Nucleoside phosphorylase" evidence="3">
    <location>
        <begin position="43"/>
        <end position="148"/>
    </location>
</feature>
<protein>
    <recommendedName>
        <fullName evidence="7">Nucleoside phosphorylase domain-containing protein</fullName>
    </recommendedName>
</protein>
<proteinExistence type="predicted"/>
<dbReference type="InterPro" id="IPR035994">
    <property type="entry name" value="Nucleoside_phosphorylase_sf"/>
</dbReference>
<sequence>MSTSKRPLPGETSRFAEKNKVSKDKASEEENNSSGFTRNDYTVGWVCALSTELAAARAILDATHELLSTPPGDDNNYTLGSVGKHKVVIACLPKGKYGTTSAAVVATQMLESFPSVKFGFMIGIGGGIPSKTHDIRLGDVVVSTPISKFPGVVQWDLGKTTDGGNFERTGSLNNPPRILLAALATLETDHEMQGSQVSDYVEEMLERWPKMAVKYARPDAVTDVLFAFDNPHRSEILDDGGPEAQDTCQSCDITKVVKRRTRQGMEVHYGLIASGNQVIKDAVLRNKLNRELGGHVLCVEMEAAGLMDTFPCLVIRGICDYADSHKNKDWQGHAAAVAAAFAKELLSVIPAHEVEQMESIKLLGNKLTELSQDVKELHRGQEEQRRQDILEWLTPINYSATQHEYFSKRHPETGKWLLQSQQFNEFVDCDATTLFCQGHPGVGKTILTSLVVDCLQQHGRKNNGLIGLAFIYCEFIKRHYQRTIDILSNFIKQLVQYLPQIPTVIRMLYKKFKDIPASSRSNRDVPEFIKALGSLISNDLGKAFIVIDALDECGDANALLKEVIPLSSDKKVKLFATSRPNDEFAERFDRGLSMHVSANADDVQSYIQGRLPEFKVLNDKNRTWSRPCD</sequence>
<evidence type="ECO:0000259" key="3">
    <source>
        <dbReference type="Pfam" id="PF01048"/>
    </source>
</evidence>
<dbReference type="InterPro" id="IPR056884">
    <property type="entry name" value="NPHP3-like_N"/>
</dbReference>
<evidence type="ECO:0000313" key="6">
    <source>
        <dbReference type="Proteomes" id="UP001338125"/>
    </source>
</evidence>
<dbReference type="InterPro" id="IPR000845">
    <property type="entry name" value="Nucleoside_phosphorylase_d"/>
</dbReference>
<accession>A0ABR0SIJ3</accession>
<feature type="domain" description="Nephrocystin 3-like N-terminal" evidence="4">
    <location>
        <begin position="413"/>
        <end position="579"/>
    </location>
</feature>
<dbReference type="Pfam" id="PF24883">
    <property type="entry name" value="NPHP3_N"/>
    <property type="match status" value="1"/>
</dbReference>
<feature type="domain" description="Nucleoside phosphorylase" evidence="3">
    <location>
        <begin position="249"/>
        <end position="346"/>
    </location>
</feature>
<dbReference type="PANTHER" id="PTHR46082">
    <property type="entry name" value="ATP/GTP-BINDING PROTEIN-RELATED"/>
    <property type="match status" value="1"/>
</dbReference>
<dbReference type="SUPFAM" id="SSF53167">
    <property type="entry name" value="Purine and uridine phosphorylases"/>
    <property type="match status" value="1"/>
</dbReference>
<gene>
    <name evidence="5" type="ORF">PT974_05388</name>
</gene>
<evidence type="ECO:0000259" key="4">
    <source>
        <dbReference type="Pfam" id="PF24883"/>
    </source>
</evidence>
<evidence type="ECO:0000256" key="2">
    <source>
        <dbReference type="SAM" id="MobiDB-lite"/>
    </source>
</evidence>
<evidence type="ECO:0000256" key="1">
    <source>
        <dbReference type="ARBA" id="ARBA00022737"/>
    </source>
</evidence>
<name>A0ABR0SIJ3_9HYPO</name>
<dbReference type="Pfam" id="PF01048">
    <property type="entry name" value="PNP_UDP_1"/>
    <property type="match status" value="2"/>
</dbReference>
<evidence type="ECO:0008006" key="7">
    <source>
        <dbReference type="Google" id="ProtNLM"/>
    </source>
</evidence>
<reference evidence="5 6" key="1">
    <citation type="submission" date="2024-01" db="EMBL/GenBank/DDBJ databases">
        <title>Complete genome of Cladobotryum mycophilum ATHUM6906.</title>
        <authorList>
            <person name="Christinaki A.C."/>
            <person name="Myridakis A.I."/>
            <person name="Kouvelis V.N."/>
        </authorList>
    </citation>
    <scope>NUCLEOTIDE SEQUENCE [LARGE SCALE GENOMIC DNA]</scope>
    <source>
        <strain evidence="5 6">ATHUM6906</strain>
    </source>
</reference>
<dbReference type="Gene3D" id="3.40.50.1580">
    <property type="entry name" value="Nucleoside phosphorylase domain"/>
    <property type="match status" value="1"/>
</dbReference>
<keyword evidence="1" id="KW-0677">Repeat</keyword>
<dbReference type="SUPFAM" id="SSF52540">
    <property type="entry name" value="P-loop containing nucleoside triphosphate hydrolases"/>
    <property type="match status" value="1"/>
</dbReference>
<dbReference type="Gene3D" id="3.40.50.300">
    <property type="entry name" value="P-loop containing nucleotide triphosphate hydrolases"/>
    <property type="match status" value="1"/>
</dbReference>
<dbReference type="Proteomes" id="UP001338125">
    <property type="component" value="Unassembled WGS sequence"/>
</dbReference>
<organism evidence="5 6">
    <name type="scientific">Cladobotryum mycophilum</name>
    <dbReference type="NCBI Taxonomy" id="491253"/>
    <lineage>
        <taxon>Eukaryota</taxon>
        <taxon>Fungi</taxon>
        <taxon>Dikarya</taxon>
        <taxon>Ascomycota</taxon>
        <taxon>Pezizomycotina</taxon>
        <taxon>Sordariomycetes</taxon>
        <taxon>Hypocreomycetidae</taxon>
        <taxon>Hypocreales</taxon>
        <taxon>Hypocreaceae</taxon>
        <taxon>Cladobotryum</taxon>
    </lineage>
</organism>
<dbReference type="EMBL" id="JAVFKD010000012">
    <property type="protein sequence ID" value="KAK5991992.1"/>
    <property type="molecule type" value="Genomic_DNA"/>
</dbReference>
<dbReference type="PANTHER" id="PTHR46082:SF11">
    <property type="entry name" value="AAA+ ATPASE DOMAIN-CONTAINING PROTEIN-RELATED"/>
    <property type="match status" value="1"/>
</dbReference>